<comment type="similarity">
    <text evidence="3 9">Belongs to the class I-like SAM-binding methyltransferase superfamily. TPMT family.</text>
</comment>
<evidence type="ECO:0000256" key="3">
    <source>
        <dbReference type="ARBA" id="ARBA00008145"/>
    </source>
</evidence>
<evidence type="ECO:0000256" key="5">
    <source>
        <dbReference type="ARBA" id="ARBA00022490"/>
    </source>
</evidence>
<accession>A0A148KMX6</accession>
<dbReference type="PANTHER" id="PTHR10259">
    <property type="entry name" value="THIOPURINE S-METHYLTRANSFERASE"/>
    <property type="match status" value="1"/>
</dbReference>
<dbReference type="PIRSF" id="PIRSF023956">
    <property type="entry name" value="Thiopurine_S-methyltransferase"/>
    <property type="match status" value="1"/>
</dbReference>
<dbReference type="HAMAP" id="MF_00812">
    <property type="entry name" value="Thiopur_methtran"/>
    <property type="match status" value="1"/>
</dbReference>
<dbReference type="OrthoDB" id="9778208at2"/>
<dbReference type="PROSITE" id="PS51585">
    <property type="entry name" value="SAM_MT_TPMT"/>
    <property type="match status" value="1"/>
</dbReference>
<dbReference type="PANTHER" id="PTHR10259:SF11">
    <property type="entry name" value="THIOPURINE S-METHYLTRANSFERASE"/>
    <property type="match status" value="1"/>
</dbReference>
<dbReference type="SUPFAM" id="SSF53335">
    <property type="entry name" value="S-adenosyl-L-methionine-dependent methyltransferases"/>
    <property type="match status" value="1"/>
</dbReference>
<keyword evidence="8 9" id="KW-0949">S-adenosyl-L-methionine</keyword>
<dbReference type="STRING" id="1799789.AX660_19160"/>
<evidence type="ECO:0000313" key="10">
    <source>
        <dbReference type="EMBL" id="KXI27674.1"/>
    </source>
</evidence>
<dbReference type="NCBIfam" id="NF009732">
    <property type="entry name" value="PRK13255.1"/>
    <property type="match status" value="1"/>
</dbReference>
<dbReference type="AlphaFoldDB" id="A0A148KMX6"/>
<evidence type="ECO:0000256" key="9">
    <source>
        <dbReference type="HAMAP-Rule" id="MF_00812"/>
    </source>
</evidence>
<dbReference type="GO" id="GO:0032259">
    <property type="term" value="P:methylation"/>
    <property type="evidence" value="ECO:0007669"/>
    <property type="project" value="UniProtKB-KW"/>
</dbReference>
<evidence type="ECO:0000313" key="11">
    <source>
        <dbReference type="Proteomes" id="UP000070299"/>
    </source>
</evidence>
<evidence type="ECO:0000256" key="1">
    <source>
        <dbReference type="ARBA" id="ARBA00000903"/>
    </source>
</evidence>
<keyword evidence="7 9" id="KW-0808">Transferase</keyword>
<dbReference type="Pfam" id="PF05724">
    <property type="entry name" value="TPMT"/>
    <property type="match status" value="1"/>
</dbReference>
<dbReference type="GO" id="GO:0005737">
    <property type="term" value="C:cytoplasm"/>
    <property type="evidence" value="ECO:0007669"/>
    <property type="project" value="UniProtKB-SubCell"/>
</dbReference>
<organism evidence="10 11">
    <name type="scientific">Paraglaciecola hydrolytica</name>
    <dbReference type="NCBI Taxonomy" id="1799789"/>
    <lineage>
        <taxon>Bacteria</taxon>
        <taxon>Pseudomonadati</taxon>
        <taxon>Pseudomonadota</taxon>
        <taxon>Gammaproteobacteria</taxon>
        <taxon>Alteromonadales</taxon>
        <taxon>Alteromonadaceae</taxon>
        <taxon>Paraglaciecola</taxon>
    </lineage>
</organism>
<protein>
    <recommendedName>
        <fullName evidence="4 9">Thiopurine S-methyltransferase</fullName>
        <ecNumber evidence="4 9">2.1.1.67</ecNumber>
    </recommendedName>
    <alternativeName>
        <fullName evidence="9">Thiopurine methyltransferase</fullName>
    </alternativeName>
</protein>
<keyword evidence="11" id="KW-1185">Reference proteome</keyword>
<reference evidence="11" key="1">
    <citation type="submission" date="2016-02" db="EMBL/GenBank/DDBJ databases">
        <authorList>
            <person name="Schultz-Johansen M."/>
            <person name="Glaring M.A."/>
            <person name="Bech P.K."/>
            <person name="Stougaard P."/>
        </authorList>
    </citation>
    <scope>NUCLEOTIDE SEQUENCE [LARGE SCALE GENOMIC DNA]</scope>
    <source>
        <strain evidence="11">S66</strain>
    </source>
</reference>
<dbReference type="RefSeq" id="WP_068378957.1">
    <property type="nucleotide sequence ID" value="NZ_LSNE01000009.1"/>
</dbReference>
<comment type="subcellular location">
    <subcellularLocation>
        <location evidence="2 9">Cytoplasm</location>
    </subcellularLocation>
</comment>
<keyword evidence="5 9" id="KW-0963">Cytoplasm</keyword>
<comment type="caution">
    <text evidence="10">The sequence shown here is derived from an EMBL/GenBank/DDBJ whole genome shotgun (WGS) entry which is preliminary data.</text>
</comment>
<feature type="binding site" evidence="9">
    <location>
        <position position="45"/>
    </location>
    <ligand>
        <name>S-adenosyl-L-methionine</name>
        <dbReference type="ChEBI" id="CHEBI:59789"/>
    </ligand>
</feature>
<evidence type="ECO:0000256" key="6">
    <source>
        <dbReference type="ARBA" id="ARBA00022603"/>
    </source>
</evidence>
<feature type="binding site" evidence="9">
    <location>
        <position position="10"/>
    </location>
    <ligand>
        <name>S-adenosyl-L-methionine</name>
        <dbReference type="ChEBI" id="CHEBI:59789"/>
    </ligand>
</feature>
<dbReference type="Gene3D" id="3.40.50.150">
    <property type="entry name" value="Vaccinia Virus protein VP39"/>
    <property type="match status" value="1"/>
</dbReference>
<dbReference type="EC" id="2.1.1.67" evidence="4 9"/>
<evidence type="ECO:0000256" key="4">
    <source>
        <dbReference type="ARBA" id="ARBA00011905"/>
    </source>
</evidence>
<dbReference type="InterPro" id="IPR025835">
    <property type="entry name" value="Thiopurine_S-MeTrfase"/>
</dbReference>
<feature type="binding site" evidence="9">
    <location>
        <position position="123"/>
    </location>
    <ligand>
        <name>S-adenosyl-L-methionine</name>
        <dbReference type="ChEBI" id="CHEBI:59789"/>
    </ligand>
</feature>
<dbReference type="FunFam" id="3.40.50.150:FF:000101">
    <property type="entry name" value="Thiopurine S-methyltransferase"/>
    <property type="match status" value="1"/>
</dbReference>
<dbReference type="InterPro" id="IPR029063">
    <property type="entry name" value="SAM-dependent_MTases_sf"/>
</dbReference>
<dbReference type="Proteomes" id="UP000070299">
    <property type="component" value="Unassembled WGS sequence"/>
</dbReference>
<dbReference type="CDD" id="cd02440">
    <property type="entry name" value="AdoMet_MTases"/>
    <property type="match status" value="1"/>
</dbReference>
<feature type="binding site" evidence="9">
    <location>
        <position position="66"/>
    </location>
    <ligand>
        <name>S-adenosyl-L-methionine</name>
        <dbReference type="ChEBI" id="CHEBI:59789"/>
    </ligand>
</feature>
<evidence type="ECO:0000256" key="2">
    <source>
        <dbReference type="ARBA" id="ARBA00004496"/>
    </source>
</evidence>
<sequence>MEADFWHQRWEKGEIGFHERDINPLLISYFHQLDLPKASRIFVPLCGKTHDISWLLDLGYQVVGAELSEVAIKELFKQLDIMPRVSDLLTAKRYQGPNLDIFVGDIFKITAQQLGQVDGIYDRAALVALPSAMRHLYSQHLHAITQGAKQLLISFDYDQDTMPGPPFSVVADEVKQHYAQHYKLTLLYNQPLVGGLKGRVAAKQQVWLLDKKL</sequence>
<dbReference type="EMBL" id="LSNE01000009">
    <property type="protein sequence ID" value="KXI27674.1"/>
    <property type="molecule type" value="Genomic_DNA"/>
</dbReference>
<comment type="catalytic activity">
    <reaction evidence="1 9">
        <text>S-adenosyl-L-methionine + a thiopurine = S-adenosyl-L-homocysteine + a thiopurine S-methylether.</text>
        <dbReference type="EC" id="2.1.1.67"/>
    </reaction>
</comment>
<gene>
    <name evidence="9" type="primary">tpm</name>
    <name evidence="10" type="ORF">AX660_19160</name>
</gene>
<keyword evidence="6 9" id="KW-0489">Methyltransferase</keyword>
<proteinExistence type="inferred from homology"/>
<dbReference type="GO" id="GO:0010038">
    <property type="term" value="P:response to metal ion"/>
    <property type="evidence" value="ECO:0007669"/>
    <property type="project" value="InterPro"/>
</dbReference>
<dbReference type="GO" id="GO:0008119">
    <property type="term" value="F:thiopurine S-methyltransferase activity"/>
    <property type="evidence" value="ECO:0007669"/>
    <property type="project" value="UniProtKB-UniRule"/>
</dbReference>
<name>A0A148KMX6_9ALTE</name>
<dbReference type="InterPro" id="IPR022474">
    <property type="entry name" value="Thiopur_S-MeTfrase_Se/Te_detox"/>
</dbReference>
<dbReference type="NCBIfam" id="TIGR03840">
    <property type="entry name" value="TMPT_Se_Te"/>
    <property type="match status" value="1"/>
</dbReference>
<evidence type="ECO:0000256" key="7">
    <source>
        <dbReference type="ARBA" id="ARBA00022679"/>
    </source>
</evidence>
<dbReference type="InterPro" id="IPR008854">
    <property type="entry name" value="TPMT"/>
</dbReference>
<evidence type="ECO:0000256" key="8">
    <source>
        <dbReference type="ARBA" id="ARBA00022691"/>
    </source>
</evidence>